<dbReference type="InterPro" id="IPR011049">
    <property type="entry name" value="Serralysin-like_metalloprot_C"/>
</dbReference>
<dbReference type="Pfam" id="PF08548">
    <property type="entry name" value="Peptidase_M10_C"/>
    <property type="match status" value="1"/>
</dbReference>
<dbReference type="InterPro" id="IPR024079">
    <property type="entry name" value="MetalloPept_cat_dom_sf"/>
</dbReference>
<dbReference type="GO" id="GO:0005615">
    <property type="term" value="C:extracellular space"/>
    <property type="evidence" value="ECO:0007669"/>
    <property type="project" value="InterPro"/>
</dbReference>
<comment type="similarity">
    <text evidence="3">Belongs to the peptidase M10B family.</text>
</comment>
<dbReference type="GO" id="GO:0005509">
    <property type="term" value="F:calcium ion binding"/>
    <property type="evidence" value="ECO:0007669"/>
    <property type="project" value="InterPro"/>
</dbReference>
<reference evidence="7 8" key="1">
    <citation type="journal article" date="2015" name="Genome Announc.">
        <title>Closed Genome Sequence of Octadecabacter temperatus SB1, the First Mesophilic Species of the Genus Octadecabacter.</title>
        <authorList>
            <person name="Voget S."/>
            <person name="Billerbeck S."/>
            <person name="Simon M."/>
            <person name="Daniel R."/>
        </authorList>
    </citation>
    <scope>NUCLEOTIDE SEQUENCE [LARGE SCALE GENOMIC DNA]</scope>
    <source>
        <strain evidence="7 8">SB1</strain>
        <plasmid evidence="7">OSB_p1</plasmid>
    </source>
</reference>
<dbReference type="Pfam" id="PF00353">
    <property type="entry name" value="HemolysinCabind"/>
    <property type="match status" value="2"/>
</dbReference>
<dbReference type="OrthoDB" id="733404at2"/>
<accession>A0A0K0YA87</accession>
<sequence length="699" mass="74565">MCIICEIQRQPVETDYTNNKLCNASNNEPLQAVVSEDPDASEDTLTGFEMIVGDTFNGTISDGTDEDWIAIELTAGVNYQFTMTGNTLSDTYLRLRDGSGDILRENDDFGGTFNSQISYVATETGTFFVEADAYSTYTGTYSLTITEQAAPDFASTQELADYLLEGDRGYEISFDTSSSNVITVNLSGLTADGQQLAQWAMEAWEMVANIDFQIVTSGEMITLDDEDSGAFAYYPNSGSTSILYGDNTDGVELNVETDWLVYSGTTIDSYSFQTYVHEFGHALGLGHQGDYNGSAIFGTSNLFANDSWQMSVMSYFNQTENTNTDASYGYTAGAMMVDILAIQELYGEPDANSVTAGDTTYGANSTLGNYLDDVFQVYMSGVPTTDVTGNDMVFTIYDRDGVDLLDFSTLGSSVDARIDMNDGTFSDFGLSIGIMGIAESTIIENAALGAGDDVVTGNAADNVIHGGAGEDILDGEVGDDTLDGGAGADELNGGTGTDTASYHSAVSRIIVDLQNSAINVGDAIGDAFDSIEMFVASRYGDQLRGDSNANDFSGGNASDRLYGRAGDDILDGEFGADALYGNSGADTMTGGEGDVRDRFIFFQLSDSGVGEGNRDIITDYQVGIDRIEVSRLDADLTTGGRQDFDFIGENNFSGTAGEMIQRTVGLNTLIEADVDGDGASDFSIELVGQLVLTSDDFLF</sequence>
<dbReference type="RefSeq" id="WP_049836237.1">
    <property type="nucleotide sequence ID" value="NZ_CP012161.1"/>
</dbReference>
<protein>
    <submittedName>
        <fullName evidence="7">Serralysin B</fullName>
        <ecNumber evidence="7">3.4.24.40</ecNumber>
    </submittedName>
</protein>
<dbReference type="InterPro" id="IPR007280">
    <property type="entry name" value="Peptidase_C_arc/bac"/>
</dbReference>
<name>A0A0K0YA87_9RHOB</name>
<dbReference type="AlphaFoldDB" id="A0A0K0YA87"/>
<feature type="region of interest" description="Disordered" evidence="6">
    <location>
        <begin position="471"/>
        <end position="494"/>
    </location>
</feature>
<dbReference type="CDD" id="cd04277">
    <property type="entry name" value="ZnMc_serralysin_like"/>
    <property type="match status" value="1"/>
</dbReference>
<evidence type="ECO:0000256" key="5">
    <source>
        <dbReference type="ARBA" id="ARBA00022737"/>
    </source>
</evidence>
<dbReference type="KEGG" id="otm:OSB_33270"/>
<dbReference type="GO" id="GO:0008237">
    <property type="term" value="F:metallopeptidase activity"/>
    <property type="evidence" value="ECO:0007669"/>
    <property type="project" value="InterPro"/>
</dbReference>
<keyword evidence="7" id="KW-0378">Hydrolase</keyword>
<feature type="compositionally biased region" description="Acidic residues" evidence="6">
    <location>
        <begin position="471"/>
        <end position="482"/>
    </location>
</feature>
<evidence type="ECO:0000256" key="2">
    <source>
        <dbReference type="ARBA" id="ARBA00004613"/>
    </source>
</evidence>
<proteinExistence type="inferred from homology"/>
<keyword evidence="4" id="KW-0964">Secreted</keyword>
<dbReference type="EMBL" id="CP012161">
    <property type="protein sequence ID" value="AKS47840.1"/>
    <property type="molecule type" value="Genomic_DNA"/>
</dbReference>
<dbReference type="Gene3D" id="2.60.120.380">
    <property type="match status" value="1"/>
</dbReference>
<keyword evidence="5" id="KW-0677">Repeat</keyword>
<comment type="subcellular location">
    <subcellularLocation>
        <location evidence="2">Secreted</location>
    </subcellularLocation>
</comment>
<evidence type="ECO:0000313" key="7">
    <source>
        <dbReference type="EMBL" id="AKS47840.1"/>
    </source>
</evidence>
<evidence type="ECO:0000256" key="1">
    <source>
        <dbReference type="ARBA" id="ARBA00001913"/>
    </source>
</evidence>
<dbReference type="SUPFAM" id="SSF51120">
    <property type="entry name" value="beta-Roll"/>
    <property type="match status" value="2"/>
</dbReference>
<comment type="cofactor">
    <cofactor evidence="1">
        <name>Ca(2+)</name>
        <dbReference type="ChEBI" id="CHEBI:29108"/>
    </cofactor>
</comment>
<dbReference type="GO" id="GO:0006508">
    <property type="term" value="P:proteolysis"/>
    <property type="evidence" value="ECO:0007669"/>
    <property type="project" value="InterPro"/>
</dbReference>
<dbReference type="GO" id="GO:0008270">
    <property type="term" value="F:zinc ion binding"/>
    <property type="evidence" value="ECO:0007669"/>
    <property type="project" value="InterPro"/>
</dbReference>
<dbReference type="InterPro" id="IPR006026">
    <property type="entry name" value="Peptidase_Metallo"/>
</dbReference>
<dbReference type="PROSITE" id="PS00330">
    <property type="entry name" value="HEMOLYSIN_CALCIUM"/>
    <property type="match status" value="2"/>
</dbReference>
<dbReference type="SMART" id="SM00235">
    <property type="entry name" value="ZnMc"/>
    <property type="match status" value="1"/>
</dbReference>
<dbReference type="Pfam" id="PF04151">
    <property type="entry name" value="PPC"/>
    <property type="match status" value="1"/>
</dbReference>
<evidence type="ECO:0000256" key="3">
    <source>
        <dbReference type="ARBA" id="ARBA00009490"/>
    </source>
</evidence>
<dbReference type="Gene3D" id="2.150.10.10">
    <property type="entry name" value="Serralysin-like metalloprotease, C-terminal"/>
    <property type="match status" value="2"/>
</dbReference>
<dbReference type="PATRIC" id="fig|1458307.3.peg.3352"/>
<dbReference type="InterPro" id="IPR001343">
    <property type="entry name" value="Hemolysn_Ca-bd"/>
</dbReference>
<keyword evidence="7" id="KW-0614">Plasmid</keyword>
<evidence type="ECO:0000256" key="4">
    <source>
        <dbReference type="ARBA" id="ARBA00022525"/>
    </source>
</evidence>
<organism evidence="7 8">
    <name type="scientific">Octadecabacter temperatus</name>
    <dbReference type="NCBI Taxonomy" id="1458307"/>
    <lineage>
        <taxon>Bacteria</taxon>
        <taxon>Pseudomonadati</taxon>
        <taxon>Pseudomonadota</taxon>
        <taxon>Alphaproteobacteria</taxon>
        <taxon>Rhodobacterales</taxon>
        <taxon>Roseobacteraceae</taxon>
        <taxon>Octadecabacter</taxon>
    </lineage>
</organism>
<gene>
    <name evidence="7" type="primary">prtB</name>
    <name evidence="7" type="ORF">OSB_33270</name>
</gene>
<dbReference type="SUPFAM" id="SSF55486">
    <property type="entry name" value="Metalloproteases ('zincins'), catalytic domain"/>
    <property type="match status" value="1"/>
</dbReference>
<dbReference type="InterPro" id="IPR013858">
    <property type="entry name" value="Peptidase_M10B_C"/>
</dbReference>
<evidence type="ECO:0000313" key="8">
    <source>
        <dbReference type="Proteomes" id="UP000067444"/>
    </source>
</evidence>
<dbReference type="InterPro" id="IPR034033">
    <property type="entry name" value="Serralysin-like"/>
</dbReference>
<evidence type="ECO:0000256" key="6">
    <source>
        <dbReference type="SAM" id="MobiDB-lite"/>
    </source>
</evidence>
<geneLocation type="plasmid" evidence="7 8">
    <name>OSB_p1</name>
</geneLocation>
<dbReference type="Proteomes" id="UP000067444">
    <property type="component" value="Plasmid OSB_p1"/>
</dbReference>
<dbReference type="Gene3D" id="3.40.390.10">
    <property type="entry name" value="Collagenase (Catalytic Domain)"/>
    <property type="match status" value="1"/>
</dbReference>
<dbReference type="EC" id="3.4.24.40" evidence="7"/>
<dbReference type="InterPro" id="IPR018511">
    <property type="entry name" value="Hemolysin-typ_Ca-bd_CS"/>
</dbReference>
<keyword evidence="8" id="KW-1185">Reference proteome</keyword>
<dbReference type="PRINTS" id="PR00313">
    <property type="entry name" value="CABNDNGRPT"/>
</dbReference>